<proteinExistence type="predicted"/>
<evidence type="ECO:0000313" key="1">
    <source>
        <dbReference type="EMBL" id="MBA4464399.1"/>
    </source>
</evidence>
<sequence>MTFSRNLPETFSSLVLLFLVLLLVFLKSPTPNEGTGVSIAETLLVRLVLVAF</sequence>
<dbReference type="Proteomes" id="UP000538075">
    <property type="component" value="Unassembled WGS sequence"/>
</dbReference>
<comment type="caution">
    <text evidence="1">The sequence shown here is derived from an EMBL/GenBank/DDBJ whole genome shotgun (WGS) entry which is preliminary data.</text>
</comment>
<organism evidence="1 2">
    <name type="scientific">Cylindrospermopsis raciborskii CS-506_A</name>
    <dbReference type="NCBI Taxonomy" id="2585140"/>
    <lineage>
        <taxon>Bacteria</taxon>
        <taxon>Bacillati</taxon>
        <taxon>Cyanobacteriota</taxon>
        <taxon>Cyanophyceae</taxon>
        <taxon>Nostocales</taxon>
        <taxon>Aphanizomenonaceae</taxon>
        <taxon>Cylindrospermopsis</taxon>
    </lineage>
</organism>
<dbReference type="AlphaFoldDB" id="A0A838WQI6"/>
<reference evidence="1 2" key="1">
    <citation type="journal article" date="2020" name="J. Appl. Phycol.">
        <title>Morphological changes and genome evolution in Raphidiopsis raciborskii CS-506 after 23 years in culture.</title>
        <authorList>
            <person name="Willis A."/>
            <person name="Bent S.J."/>
            <person name="Jameson I.D."/>
        </authorList>
    </citation>
    <scope>NUCLEOTIDE SEQUENCE [LARGE SCALE GENOMIC DNA]</scope>
    <source>
        <strain evidence="1 2">CS-506_A</strain>
    </source>
</reference>
<evidence type="ECO:0000313" key="2">
    <source>
        <dbReference type="Proteomes" id="UP000538075"/>
    </source>
</evidence>
<protein>
    <submittedName>
        <fullName evidence="1">Uncharacterized protein</fullName>
    </submittedName>
</protein>
<gene>
    <name evidence="1" type="ORF">FHK98_00155</name>
</gene>
<dbReference type="EMBL" id="VDFG01000005">
    <property type="protein sequence ID" value="MBA4464399.1"/>
    <property type="molecule type" value="Genomic_DNA"/>
</dbReference>
<name>A0A838WQI6_9CYAN</name>
<accession>A0A838WQI6</accession>